<evidence type="ECO:0000313" key="2">
    <source>
        <dbReference type="EMBL" id="TDQ30729.1"/>
    </source>
</evidence>
<sequence length="249" mass="28584">MKYCLYILTLFLSFSSLSAQDQDRQLLRGQVLYRNSSVANENVINTTAEKATITNSRGEFTIPVKVGDELIFTAVNYQIEILTVTEAMLANNRLVIEVNEKVTELDEVVISPENQEKFLQLQNEQFKQYEYETDATAEVENIAMDPTTRGMKDGLNFVNIFKALASLGKDKPEAAQPKLKMSEVLRKVYDDRFFVVDLNVPQDKIDDFLYYVDDNSPEYTLLLKNNEFQLIDFLVNQSKAYRAQLDAKQ</sequence>
<evidence type="ECO:0008006" key="4">
    <source>
        <dbReference type="Google" id="ProtNLM"/>
    </source>
</evidence>
<dbReference type="Proteomes" id="UP000295468">
    <property type="component" value="Unassembled WGS sequence"/>
</dbReference>
<protein>
    <recommendedName>
        <fullName evidence="4">Carboxypeptidase-like protein</fullName>
    </recommendedName>
</protein>
<dbReference type="EMBL" id="SNYI01000002">
    <property type="protein sequence ID" value="TDQ30729.1"/>
    <property type="molecule type" value="Genomic_DNA"/>
</dbReference>
<dbReference type="OrthoDB" id="1436952at2"/>
<evidence type="ECO:0000256" key="1">
    <source>
        <dbReference type="SAM" id="SignalP"/>
    </source>
</evidence>
<gene>
    <name evidence="2" type="ORF">CLV82_1418</name>
</gene>
<keyword evidence="1" id="KW-0732">Signal</keyword>
<dbReference type="InterPro" id="IPR008969">
    <property type="entry name" value="CarboxyPept-like_regulatory"/>
</dbReference>
<accession>A0A4R6TLZ7</accession>
<organism evidence="2 3">
    <name type="scientific">Zeaxanthinibacter enoshimensis</name>
    <dbReference type="NCBI Taxonomy" id="392009"/>
    <lineage>
        <taxon>Bacteria</taxon>
        <taxon>Pseudomonadati</taxon>
        <taxon>Bacteroidota</taxon>
        <taxon>Flavobacteriia</taxon>
        <taxon>Flavobacteriales</taxon>
        <taxon>Flavobacteriaceae</taxon>
        <taxon>Zeaxanthinibacter</taxon>
    </lineage>
</organism>
<dbReference type="RefSeq" id="WP_133643613.1">
    <property type="nucleotide sequence ID" value="NZ_SNYI01000002.1"/>
</dbReference>
<dbReference type="SUPFAM" id="SSF49464">
    <property type="entry name" value="Carboxypeptidase regulatory domain-like"/>
    <property type="match status" value="1"/>
</dbReference>
<feature type="chain" id="PRO_5020362369" description="Carboxypeptidase-like protein" evidence="1">
    <location>
        <begin position="20"/>
        <end position="249"/>
    </location>
</feature>
<proteinExistence type="predicted"/>
<comment type="caution">
    <text evidence="2">The sequence shown here is derived from an EMBL/GenBank/DDBJ whole genome shotgun (WGS) entry which is preliminary data.</text>
</comment>
<evidence type="ECO:0000313" key="3">
    <source>
        <dbReference type="Proteomes" id="UP000295468"/>
    </source>
</evidence>
<name>A0A4R6TLZ7_9FLAO</name>
<keyword evidence="3" id="KW-1185">Reference proteome</keyword>
<dbReference type="AlphaFoldDB" id="A0A4R6TLZ7"/>
<feature type="signal peptide" evidence="1">
    <location>
        <begin position="1"/>
        <end position="19"/>
    </location>
</feature>
<reference evidence="2 3" key="1">
    <citation type="submission" date="2019-03" db="EMBL/GenBank/DDBJ databases">
        <title>Genomic Encyclopedia of Archaeal and Bacterial Type Strains, Phase II (KMG-II): from individual species to whole genera.</title>
        <authorList>
            <person name="Goeker M."/>
        </authorList>
    </citation>
    <scope>NUCLEOTIDE SEQUENCE [LARGE SCALE GENOMIC DNA]</scope>
    <source>
        <strain evidence="2 3">DSM 18435</strain>
    </source>
</reference>